<dbReference type="Proteomes" id="UP001363151">
    <property type="component" value="Unassembled WGS sequence"/>
</dbReference>
<feature type="compositionally biased region" description="Low complexity" evidence="1">
    <location>
        <begin position="147"/>
        <end position="157"/>
    </location>
</feature>
<feature type="region of interest" description="Disordered" evidence="1">
    <location>
        <begin position="134"/>
        <end position="162"/>
    </location>
</feature>
<comment type="caution">
    <text evidence="2">The sequence shown here is derived from an EMBL/GenBank/DDBJ whole genome shotgun (WGS) entry which is preliminary data.</text>
</comment>
<dbReference type="EMBL" id="JBBJCI010000214">
    <property type="protein sequence ID" value="KAK7240398.1"/>
    <property type="molecule type" value="Genomic_DNA"/>
</dbReference>
<gene>
    <name evidence="2" type="ORF">SO694_00115016</name>
</gene>
<evidence type="ECO:0000313" key="3">
    <source>
        <dbReference type="Proteomes" id="UP001363151"/>
    </source>
</evidence>
<sequence>MEALQALLEDAFASHADKPALLQPDGAAITFGELEGSCAALCAQLALLDDATGALRILGRVDDVVNVRGVRVDARRRGRARRGAVVVFAGTAATLKPRRSWPSRSRGRPDLAAVAAAARPSEVVRLDALPRGSAGKVDRGRCGARGGEAASTPAAAPGAPPAPADVSAVEAWLRELYAALAPGDGDDFLRRGGTSLGAAGVLGDASTEAAALVWDDLVFVGSYDGCLYALRYSERRRLDLRRGGP</sequence>
<evidence type="ECO:0000313" key="2">
    <source>
        <dbReference type="EMBL" id="KAK7240398.1"/>
    </source>
</evidence>
<dbReference type="SUPFAM" id="SSF56801">
    <property type="entry name" value="Acetyl-CoA synthetase-like"/>
    <property type="match status" value="1"/>
</dbReference>
<reference evidence="2 3" key="1">
    <citation type="submission" date="2024-03" db="EMBL/GenBank/DDBJ databases">
        <title>Aureococcus anophagefferens CCMP1851 and Kratosvirus quantuckense: Draft genome of a second virus-susceptible host strain in the model system.</title>
        <authorList>
            <person name="Chase E."/>
            <person name="Truchon A.R."/>
            <person name="Schepens W."/>
            <person name="Wilhelm S.W."/>
        </authorList>
    </citation>
    <scope>NUCLEOTIDE SEQUENCE [LARGE SCALE GENOMIC DNA]</scope>
    <source>
        <strain evidence="2 3">CCMP1851</strain>
    </source>
</reference>
<name>A0ABR1FWJ9_AURAN</name>
<evidence type="ECO:0000256" key="1">
    <source>
        <dbReference type="SAM" id="MobiDB-lite"/>
    </source>
</evidence>
<proteinExistence type="predicted"/>
<accession>A0ABR1FWJ9</accession>
<organism evidence="2 3">
    <name type="scientific">Aureococcus anophagefferens</name>
    <name type="common">Harmful bloom alga</name>
    <dbReference type="NCBI Taxonomy" id="44056"/>
    <lineage>
        <taxon>Eukaryota</taxon>
        <taxon>Sar</taxon>
        <taxon>Stramenopiles</taxon>
        <taxon>Ochrophyta</taxon>
        <taxon>Pelagophyceae</taxon>
        <taxon>Pelagomonadales</taxon>
        <taxon>Pelagomonadaceae</taxon>
        <taxon>Aureococcus</taxon>
    </lineage>
</organism>
<protein>
    <submittedName>
        <fullName evidence="2">Uncharacterized protein</fullName>
    </submittedName>
</protein>
<keyword evidence="3" id="KW-1185">Reference proteome</keyword>